<dbReference type="EMBL" id="QGKW02002005">
    <property type="protein sequence ID" value="KAF2543820.1"/>
    <property type="molecule type" value="Genomic_DNA"/>
</dbReference>
<evidence type="ECO:0000256" key="4">
    <source>
        <dbReference type="ARBA" id="ARBA00022833"/>
    </source>
</evidence>
<comment type="caution">
    <text evidence="8">The sequence shown here is derived from an EMBL/GenBank/DDBJ whole genome shotgun (WGS) entry which is preliminary data.</text>
</comment>
<dbReference type="InterPro" id="IPR047192">
    <property type="entry name" value="Euk_RPA1_DBD_C"/>
</dbReference>
<dbReference type="CDD" id="cd04476">
    <property type="entry name" value="RPA1_DBD_C"/>
    <property type="match status" value="1"/>
</dbReference>
<comment type="similarity">
    <text evidence="1">Belongs to the replication factor A protein 1 family.</text>
</comment>
<dbReference type="Proteomes" id="UP000712281">
    <property type="component" value="Unassembled WGS sequence"/>
</dbReference>
<evidence type="ECO:0000256" key="1">
    <source>
        <dbReference type="ARBA" id="ARBA00005690"/>
    </source>
</evidence>
<dbReference type="Gene3D" id="2.40.50.140">
    <property type="entry name" value="Nucleic acid-binding proteins"/>
    <property type="match status" value="1"/>
</dbReference>
<name>A0A8S9GDJ6_BRACR</name>
<dbReference type="InterPro" id="IPR012340">
    <property type="entry name" value="NA-bd_OB-fold"/>
</dbReference>
<dbReference type="PANTHER" id="PTHR47165:SF4">
    <property type="entry name" value="OS03G0429900 PROTEIN"/>
    <property type="match status" value="1"/>
</dbReference>
<evidence type="ECO:0000313" key="8">
    <source>
        <dbReference type="EMBL" id="KAF2543820.1"/>
    </source>
</evidence>
<evidence type="ECO:0000256" key="6">
    <source>
        <dbReference type="SAM" id="MobiDB-lite"/>
    </source>
</evidence>
<sequence length="372" mass="40165">MALSDIFLYDLKSGRCSNTAEVRLLRFWEARNTGKQLPDIIGEVNAIRSTITDRIPGAQRVMLTLRLESGENVCVSMFDSMALAFHTKFDSYKKEPRIVVATSINPKIVGAASKEVFDTLPGEGTYAGSGSSKVVHAQKIEPVTVSELNQFVISAEPQIIEFLCTAKVTGIQTEEGWCYIGCATCSKKLVRETASFTCVPCNDTNAVAALRYRVTMSVSDDTDTASFLGFDREIAKLTCLQASEAAQIVGVDAQVDTDLPVSLAGVVGKTYTFQLKLTDFNFSSKHQTFTISRIFPERALAPIPTFDIHDGGKVAEEVHPGDVPQETDGQVGNPGAGANKPSTSATASDKRPQQAKADSDVDENARKKAHVG</sequence>
<protein>
    <recommendedName>
        <fullName evidence="7">Replication factor A C-terminal domain-containing protein</fullName>
    </recommendedName>
</protein>
<proteinExistence type="inferred from homology"/>
<dbReference type="GO" id="GO:0003677">
    <property type="term" value="F:DNA binding"/>
    <property type="evidence" value="ECO:0007669"/>
    <property type="project" value="UniProtKB-KW"/>
</dbReference>
<dbReference type="Pfam" id="PF08646">
    <property type="entry name" value="Rep_fac-A_C"/>
    <property type="match status" value="1"/>
</dbReference>
<dbReference type="PANTHER" id="PTHR47165">
    <property type="entry name" value="OS03G0429900 PROTEIN"/>
    <property type="match status" value="1"/>
</dbReference>
<feature type="region of interest" description="Disordered" evidence="6">
    <location>
        <begin position="314"/>
        <end position="372"/>
    </location>
</feature>
<evidence type="ECO:0000256" key="3">
    <source>
        <dbReference type="ARBA" id="ARBA00022771"/>
    </source>
</evidence>
<reference evidence="8" key="1">
    <citation type="submission" date="2019-12" db="EMBL/GenBank/DDBJ databases">
        <title>Genome sequencing and annotation of Brassica cretica.</title>
        <authorList>
            <person name="Studholme D.J."/>
            <person name="Sarris P.F."/>
        </authorList>
    </citation>
    <scope>NUCLEOTIDE SEQUENCE</scope>
    <source>
        <strain evidence="8">PFS-001/15</strain>
        <tissue evidence="8">Leaf</tissue>
    </source>
</reference>
<dbReference type="GO" id="GO:0008270">
    <property type="term" value="F:zinc ion binding"/>
    <property type="evidence" value="ECO:0007669"/>
    <property type="project" value="UniProtKB-KW"/>
</dbReference>
<dbReference type="SUPFAM" id="SSF50249">
    <property type="entry name" value="Nucleic acid-binding proteins"/>
    <property type="match status" value="1"/>
</dbReference>
<keyword evidence="3" id="KW-0863">Zinc-finger</keyword>
<keyword evidence="4" id="KW-0862">Zinc</keyword>
<evidence type="ECO:0000259" key="7">
    <source>
        <dbReference type="Pfam" id="PF08646"/>
    </source>
</evidence>
<evidence type="ECO:0000256" key="2">
    <source>
        <dbReference type="ARBA" id="ARBA00022723"/>
    </source>
</evidence>
<evidence type="ECO:0000256" key="5">
    <source>
        <dbReference type="ARBA" id="ARBA00023125"/>
    </source>
</evidence>
<gene>
    <name evidence="8" type="ORF">F2Q68_00031437</name>
</gene>
<dbReference type="AlphaFoldDB" id="A0A8S9GDJ6"/>
<accession>A0A8S9GDJ6</accession>
<evidence type="ECO:0000313" key="9">
    <source>
        <dbReference type="Proteomes" id="UP000712281"/>
    </source>
</evidence>
<keyword evidence="5" id="KW-0238">DNA-binding</keyword>
<feature type="compositionally biased region" description="Basic and acidic residues" evidence="6">
    <location>
        <begin position="348"/>
        <end position="366"/>
    </location>
</feature>
<feature type="domain" description="Replication factor A C-terminal" evidence="7">
    <location>
        <begin position="163"/>
        <end position="286"/>
    </location>
</feature>
<keyword evidence="2" id="KW-0479">Metal-binding</keyword>
<organism evidence="8 9">
    <name type="scientific">Brassica cretica</name>
    <name type="common">Mustard</name>
    <dbReference type="NCBI Taxonomy" id="69181"/>
    <lineage>
        <taxon>Eukaryota</taxon>
        <taxon>Viridiplantae</taxon>
        <taxon>Streptophyta</taxon>
        <taxon>Embryophyta</taxon>
        <taxon>Tracheophyta</taxon>
        <taxon>Spermatophyta</taxon>
        <taxon>Magnoliopsida</taxon>
        <taxon>eudicotyledons</taxon>
        <taxon>Gunneridae</taxon>
        <taxon>Pentapetalae</taxon>
        <taxon>rosids</taxon>
        <taxon>malvids</taxon>
        <taxon>Brassicales</taxon>
        <taxon>Brassicaceae</taxon>
        <taxon>Brassiceae</taxon>
        <taxon>Brassica</taxon>
    </lineage>
</organism>
<dbReference type="InterPro" id="IPR013955">
    <property type="entry name" value="Rep_factor-A_C"/>
</dbReference>